<dbReference type="PANTHER" id="PTHR45931:SF3">
    <property type="entry name" value="RING ZINC FINGER-CONTAINING PROTEIN"/>
    <property type="match status" value="1"/>
</dbReference>
<name>A0A672TNU6_STRHB</name>
<keyword evidence="6 9" id="KW-0863">Zinc-finger</keyword>
<organism evidence="12 13">
    <name type="scientific">Strigops habroptila</name>
    <name type="common">Kakapo</name>
    <dbReference type="NCBI Taxonomy" id="2489341"/>
    <lineage>
        <taxon>Eukaryota</taxon>
        <taxon>Metazoa</taxon>
        <taxon>Chordata</taxon>
        <taxon>Craniata</taxon>
        <taxon>Vertebrata</taxon>
        <taxon>Euteleostomi</taxon>
        <taxon>Archelosauria</taxon>
        <taxon>Archosauria</taxon>
        <taxon>Dinosauria</taxon>
        <taxon>Saurischia</taxon>
        <taxon>Theropoda</taxon>
        <taxon>Coelurosauria</taxon>
        <taxon>Aves</taxon>
        <taxon>Neognathae</taxon>
        <taxon>Neoaves</taxon>
        <taxon>Telluraves</taxon>
        <taxon>Australaves</taxon>
        <taxon>Psittaciformes</taxon>
        <taxon>Psittacidae</taxon>
        <taxon>Strigops</taxon>
    </lineage>
</organism>
<dbReference type="GO" id="GO:0005634">
    <property type="term" value="C:nucleus"/>
    <property type="evidence" value="ECO:0007669"/>
    <property type="project" value="TreeGrafter"/>
</dbReference>
<keyword evidence="3" id="KW-0597">Phosphoprotein</keyword>
<dbReference type="InterPro" id="IPR051834">
    <property type="entry name" value="RING_finger_E3_ligase"/>
</dbReference>
<keyword evidence="13" id="KW-1185">Reference proteome</keyword>
<dbReference type="Pfam" id="PF13639">
    <property type="entry name" value="zf-RING_2"/>
    <property type="match status" value="1"/>
</dbReference>
<evidence type="ECO:0000256" key="7">
    <source>
        <dbReference type="ARBA" id="ARBA00022786"/>
    </source>
</evidence>
<evidence type="ECO:0000313" key="12">
    <source>
        <dbReference type="Ensembl" id="ENSSHBP00005003589.1"/>
    </source>
</evidence>
<reference evidence="12 13" key="1">
    <citation type="submission" date="2019-11" db="EMBL/GenBank/DDBJ databases">
        <title>Strigops habroptila (kakapo) genome, bStrHab1, primary haplotype, v2.</title>
        <authorList>
            <person name="Jarvis E.D."/>
            <person name="Howard J."/>
            <person name="Rhie A."/>
            <person name="Phillippy A."/>
            <person name="Korlach J."/>
            <person name="Digby A."/>
            <person name="Iorns D."/>
            <person name="Eason D."/>
            <person name="Robertson B."/>
            <person name="Raemaekers T."/>
            <person name="Howe K."/>
            <person name="Lewin H."/>
            <person name="Damas J."/>
            <person name="Hastie A."/>
            <person name="Tracey A."/>
            <person name="Chow W."/>
            <person name="Fedrigo O."/>
        </authorList>
    </citation>
    <scope>NUCLEOTIDE SEQUENCE [LARGE SCALE GENOMIC DNA]</scope>
</reference>
<accession>A0A672TNU6</accession>
<keyword evidence="5" id="KW-0479">Metal-binding</keyword>
<protein>
    <recommendedName>
        <fullName evidence="2">RING-type E3 ubiquitin transferase</fullName>
        <ecNumber evidence="2">2.3.2.27</ecNumber>
    </recommendedName>
</protein>
<dbReference type="CDD" id="cd16465">
    <property type="entry name" value="RING-H2_PJA1_2"/>
    <property type="match status" value="1"/>
</dbReference>
<dbReference type="GO" id="GO:0061630">
    <property type="term" value="F:ubiquitin protein ligase activity"/>
    <property type="evidence" value="ECO:0007669"/>
    <property type="project" value="UniProtKB-EC"/>
</dbReference>
<dbReference type="InterPro" id="IPR013083">
    <property type="entry name" value="Znf_RING/FYVE/PHD"/>
</dbReference>
<reference evidence="12" key="2">
    <citation type="submission" date="2025-08" db="UniProtKB">
        <authorList>
            <consortium name="Ensembl"/>
        </authorList>
    </citation>
    <scope>IDENTIFICATION</scope>
</reference>
<dbReference type="GO" id="GO:0006511">
    <property type="term" value="P:ubiquitin-dependent protein catabolic process"/>
    <property type="evidence" value="ECO:0007669"/>
    <property type="project" value="TreeGrafter"/>
</dbReference>
<comment type="catalytic activity">
    <reaction evidence="1">
        <text>S-ubiquitinyl-[E2 ubiquitin-conjugating enzyme]-L-cysteine + [acceptor protein]-L-lysine = [E2 ubiquitin-conjugating enzyme]-L-cysteine + N(6)-ubiquitinyl-[acceptor protein]-L-lysine.</text>
        <dbReference type="EC" id="2.3.2.27"/>
    </reaction>
</comment>
<dbReference type="GO" id="GO:0008270">
    <property type="term" value="F:zinc ion binding"/>
    <property type="evidence" value="ECO:0007669"/>
    <property type="project" value="UniProtKB-KW"/>
</dbReference>
<evidence type="ECO:0000256" key="2">
    <source>
        <dbReference type="ARBA" id="ARBA00012483"/>
    </source>
</evidence>
<dbReference type="InParanoid" id="A0A672TNU6"/>
<feature type="domain" description="RING-type" evidence="11">
    <location>
        <begin position="658"/>
        <end position="699"/>
    </location>
</feature>
<evidence type="ECO:0000256" key="8">
    <source>
        <dbReference type="ARBA" id="ARBA00022833"/>
    </source>
</evidence>
<proteinExistence type="predicted"/>
<dbReference type="FunFam" id="3.30.40.10:FF:000152">
    <property type="entry name" value="E3 ubiquitin-protein ligase Praja-1 isoform X1"/>
    <property type="match status" value="1"/>
</dbReference>
<dbReference type="PROSITE" id="PS50089">
    <property type="entry name" value="ZF_RING_2"/>
    <property type="match status" value="1"/>
</dbReference>
<dbReference type="PANTHER" id="PTHR45931">
    <property type="entry name" value="SI:CH211-59O9.10"/>
    <property type="match status" value="1"/>
</dbReference>
<evidence type="ECO:0000256" key="4">
    <source>
        <dbReference type="ARBA" id="ARBA00022679"/>
    </source>
</evidence>
<keyword evidence="8" id="KW-0862">Zinc</keyword>
<feature type="compositionally biased region" description="Basic and acidic residues" evidence="10">
    <location>
        <begin position="474"/>
        <end position="495"/>
    </location>
</feature>
<dbReference type="SMART" id="SM00184">
    <property type="entry name" value="RING"/>
    <property type="match status" value="1"/>
</dbReference>
<dbReference type="GeneTree" id="ENSGT00940000154585"/>
<sequence length="734" mass="81985">MASKGLNKTKSITVLYSSRGQNPIVLRTIDLWALARSIQSMGQEAGKTTWPKSSRRYRTITGRRYGRRYAYVGFTPSSNSQVRDEHQHNEDCKQLELEDIQKENSLRPSPPVQVSSGLLDEPLLENTGTGEPLCESVSSQTLEANTSPFSLFSYGLEGNQISGNFMNPYENSEDLVEYATDGCNVWNGQNGIAFVNVDSYEPDGGDREDPAQDEFSLGTEEAVVFRETINKIFSEFEKGIESFTELQSQSSNLNHSVTRECCEETGPMPLMRYFSIDSDLACPNNRTFKTSAEDQAILKSNPSDAVHELQQIKNISTESVEIQAPIAIANELNVSEDQGNSLELVVRPKIRKQNTSNQLERERLLLNDKEGENSSWRSEIDEVQQGCAECALNSKEMSSSMFFGSRGHEGHRKNTELRKNAAAQERKGILEDNTFWDGFEDCSRHFSMYHKDEDSSECSDGEWSAGAPTYFTATEKDHSSDESWETIPRREKCEPEVQNSSSNGVEEENKDYCSQGGEQTLLEEGEIPRLQYQEEAENISDEENNLIHDFVYPGFFLLDGNNNLEDDSSVSEDLDVEWRLLNEFGDGLGLAQAVPDVDPLTLEALEGRLQEAMETALAHLELLGFDVEQAHPPATKETIDSLPQIIITNDQDGQEQRCTICCSEYVENEIITELPCHHLFHRTCVTLWLQESGTCPVCRHVLAPVPSETAAATVSFLPDPDSASSVHSVTGTSN</sequence>
<dbReference type="Ensembl" id="ENSSHBT00005004370.1">
    <property type="protein sequence ID" value="ENSSHBP00005003589.1"/>
    <property type="gene ID" value="ENSSHBG00005003242.1"/>
</dbReference>
<feature type="region of interest" description="Disordered" evidence="10">
    <location>
        <begin position="474"/>
        <end position="511"/>
    </location>
</feature>
<evidence type="ECO:0000256" key="9">
    <source>
        <dbReference type="PROSITE-ProRule" id="PRU00175"/>
    </source>
</evidence>
<evidence type="ECO:0000256" key="6">
    <source>
        <dbReference type="ARBA" id="ARBA00022771"/>
    </source>
</evidence>
<dbReference type="OMA" id="NHSEGEC"/>
<evidence type="ECO:0000313" key="13">
    <source>
        <dbReference type="Proteomes" id="UP000472266"/>
    </source>
</evidence>
<evidence type="ECO:0000256" key="3">
    <source>
        <dbReference type="ARBA" id="ARBA00022553"/>
    </source>
</evidence>
<keyword evidence="7" id="KW-0833">Ubl conjugation pathway</keyword>
<evidence type="ECO:0000256" key="1">
    <source>
        <dbReference type="ARBA" id="ARBA00000900"/>
    </source>
</evidence>
<evidence type="ECO:0000256" key="10">
    <source>
        <dbReference type="SAM" id="MobiDB-lite"/>
    </source>
</evidence>
<dbReference type="EC" id="2.3.2.27" evidence="2"/>
<keyword evidence="4" id="KW-0808">Transferase</keyword>
<evidence type="ECO:0000256" key="5">
    <source>
        <dbReference type="ARBA" id="ARBA00022723"/>
    </source>
</evidence>
<dbReference type="InterPro" id="IPR001841">
    <property type="entry name" value="Znf_RING"/>
</dbReference>
<dbReference type="SUPFAM" id="SSF57850">
    <property type="entry name" value="RING/U-box"/>
    <property type="match status" value="1"/>
</dbReference>
<dbReference type="AlphaFoldDB" id="A0A672TNU6"/>
<evidence type="ECO:0000259" key="11">
    <source>
        <dbReference type="PROSITE" id="PS50089"/>
    </source>
</evidence>
<gene>
    <name evidence="12" type="primary">PJA2</name>
</gene>
<dbReference type="Proteomes" id="UP000472266">
    <property type="component" value="Chromosome 3"/>
</dbReference>
<dbReference type="Gene3D" id="3.30.40.10">
    <property type="entry name" value="Zinc/RING finger domain, C3HC4 (zinc finger)"/>
    <property type="match status" value="1"/>
</dbReference>
<reference evidence="12" key="3">
    <citation type="submission" date="2025-09" db="UniProtKB">
        <authorList>
            <consortium name="Ensembl"/>
        </authorList>
    </citation>
    <scope>IDENTIFICATION</scope>
</reference>